<dbReference type="SUPFAM" id="SSF55486">
    <property type="entry name" value="Metalloproteases ('zincins'), catalytic domain"/>
    <property type="match status" value="1"/>
</dbReference>
<evidence type="ECO:0000256" key="1">
    <source>
        <dbReference type="ARBA" id="ARBA00001947"/>
    </source>
</evidence>
<dbReference type="RefSeq" id="WP_240131919.1">
    <property type="nucleotide sequence ID" value="NZ_JACSDI010000014.1"/>
</dbReference>
<dbReference type="CDD" id="cd08662">
    <property type="entry name" value="M13"/>
    <property type="match status" value="1"/>
</dbReference>
<evidence type="ECO:0000259" key="8">
    <source>
        <dbReference type="Pfam" id="PF05649"/>
    </source>
</evidence>
<dbReference type="PROSITE" id="PS51885">
    <property type="entry name" value="NEPRILYSIN"/>
    <property type="match status" value="1"/>
</dbReference>
<comment type="cofactor">
    <cofactor evidence="1">
        <name>Zn(2+)</name>
        <dbReference type="ChEBI" id="CHEBI:29105"/>
    </cofactor>
</comment>
<dbReference type="InterPro" id="IPR008753">
    <property type="entry name" value="Peptidase_M13_N"/>
</dbReference>
<dbReference type="Gene3D" id="1.10.1380.10">
    <property type="entry name" value="Neutral endopeptidase , domain2"/>
    <property type="match status" value="1"/>
</dbReference>
<evidence type="ECO:0000256" key="3">
    <source>
        <dbReference type="ARBA" id="ARBA00022723"/>
    </source>
</evidence>
<keyword evidence="3" id="KW-0479">Metal-binding</keyword>
<comment type="caution">
    <text evidence="9">The sequence shown here is derived from an EMBL/GenBank/DDBJ whole genome shotgun (WGS) entry which is preliminary data.</text>
</comment>
<keyword evidence="10" id="KW-1185">Reference proteome</keyword>
<evidence type="ECO:0000259" key="7">
    <source>
        <dbReference type="Pfam" id="PF01431"/>
    </source>
</evidence>
<protein>
    <submittedName>
        <fullName evidence="9">M13 family metallopeptidase</fullName>
    </submittedName>
</protein>
<proteinExistence type="predicted"/>
<dbReference type="InterPro" id="IPR042089">
    <property type="entry name" value="Peptidase_M13_dom_2"/>
</dbReference>
<dbReference type="PROSITE" id="PS51257">
    <property type="entry name" value="PROKAR_LIPOPROTEIN"/>
    <property type="match status" value="1"/>
</dbReference>
<dbReference type="Gene3D" id="3.40.390.10">
    <property type="entry name" value="Collagenase (Catalytic Domain)"/>
    <property type="match status" value="1"/>
</dbReference>
<keyword evidence="2" id="KW-0645">Protease</keyword>
<dbReference type="PRINTS" id="PR00786">
    <property type="entry name" value="NEPRILYSIN"/>
</dbReference>
<dbReference type="PANTHER" id="PTHR11733">
    <property type="entry name" value="ZINC METALLOPROTEASE FAMILY M13 NEPRILYSIN-RELATED"/>
    <property type="match status" value="1"/>
</dbReference>
<keyword evidence="4" id="KW-0378">Hydrolase</keyword>
<evidence type="ECO:0000313" key="10">
    <source>
        <dbReference type="Proteomes" id="UP000829384"/>
    </source>
</evidence>
<reference evidence="9 10" key="1">
    <citation type="submission" date="2020-08" db="EMBL/GenBank/DDBJ databases">
        <title>Whole genome sequence of Shewanella sp strain PS-2.</title>
        <authorList>
            <person name="Das S.K."/>
        </authorList>
    </citation>
    <scope>NUCLEOTIDE SEQUENCE [LARGE SCALE GENOMIC DNA]</scope>
    <source>
        <strain evidence="9 10">PS-2</strain>
    </source>
</reference>
<dbReference type="Proteomes" id="UP000829384">
    <property type="component" value="Unassembled WGS sequence"/>
</dbReference>
<dbReference type="InterPro" id="IPR024079">
    <property type="entry name" value="MetalloPept_cat_dom_sf"/>
</dbReference>
<dbReference type="InterPro" id="IPR018497">
    <property type="entry name" value="Peptidase_M13_C"/>
</dbReference>
<evidence type="ECO:0000256" key="6">
    <source>
        <dbReference type="ARBA" id="ARBA00023049"/>
    </source>
</evidence>
<dbReference type="EMBL" id="JACSDI010000014">
    <property type="protein sequence ID" value="MCG9965425.1"/>
    <property type="molecule type" value="Genomic_DNA"/>
</dbReference>
<keyword evidence="6" id="KW-0482">Metalloprotease</keyword>
<organism evidence="9 10">
    <name type="scientific">Shewanella cutis</name>
    <dbReference type="NCBI Taxonomy" id="2766780"/>
    <lineage>
        <taxon>Bacteria</taxon>
        <taxon>Pseudomonadati</taxon>
        <taxon>Pseudomonadota</taxon>
        <taxon>Gammaproteobacteria</taxon>
        <taxon>Alteromonadales</taxon>
        <taxon>Shewanellaceae</taxon>
        <taxon>Shewanella</taxon>
    </lineage>
</organism>
<evidence type="ECO:0000256" key="2">
    <source>
        <dbReference type="ARBA" id="ARBA00022670"/>
    </source>
</evidence>
<evidence type="ECO:0000256" key="4">
    <source>
        <dbReference type="ARBA" id="ARBA00022801"/>
    </source>
</evidence>
<dbReference type="Pfam" id="PF05649">
    <property type="entry name" value="Peptidase_M13_N"/>
    <property type="match status" value="1"/>
</dbReference>
<gene>
    <name evidence="9" type="ORF">H9J30_16090</name>
</gene>
<dbReference type="PANTHER" id="PTHR11733:SF211">
    <property type="entry name" value="OLIGOPEPTIDASE LIPOPROTEIN M13 FAMILY"/>
    <property type="match status" value="1"/>
</dbReference>
<dbReference type="InterPro" id="IPR000718">
    <property type="entry name" value="Peptidase_M13"/>
</dbReference>
<feature type="domain" description="Peptidase M13 N-terminal" evidence="8">
    <location>
        <begin position="69"/>
        <end position="456"/>
    </location>
</feature>
<evidence type="ECO:0000256" key="5">
    <source>
        <dbReference type="ARBA" id="ARBA00022833"/>
    </source>
</evidence>
<name>A0ABS9QYJ4_9GAMM</name>
<sequence length="711" mass="76799">MSDRLIPALLLSTTVLTGLSACGDTTKDTVATVSGNVASTQTSTGQNAEQASAMPIGINLAAMSPKVKPGDDFYTYANGEWMKTTEIPADRSSTGAFLVAFQETEKHKTSLIAELVKAEHAAGSDDARIADFYKAYTNTAAIDAAGMKPMAADLARYQAIMDKQGLSAALGANLRADVDPLNATDFFTENLLGIFVTQGLATPGEVLPYFLQGGLGLPEREYYLSDDPKMVELRSAYRAYIETLLTDAGISDAAARAERIFALEHKIAAAHASREDSEDFTKASGVWSRADFDAKAPGIDWSAFLAAAQLDKQGKFAAYHASAITNLSALVASEPLDAWKDWLVFHHINSHADVLPSNIDNASFAFNGTKLSGTPQQRSRDKRALSALDEYLGDAVGRAYTEHYFPASAKAEVSAMVDNIVTAFGKRVEKLEWMDPSTKQEALAKVATITVGVGYPDKWRNYDAYAVSPTNAYANAINGEKVEYAHQLAKIGKPMDKGEWWMTPQVVNAVNLPVQNALNFPAGILQPPFFDAKADAAYNYGAIGAVIGHEISHSFDNNGAAFDSTGAMRNWWTPADFAQFAKQGEALAKQFDAYAPFPDLHVNGNLTLGENIADVAGLAAALDAYHASLNGKPAPVIDGFTGDQRFFIGFAQTWATKMRDEALRARVATDGHAPGMYRALTVRNLDAWYTAFDVKPGDKLYLAPEERVKIW</sequence>
<evidence type="ECO:0000313" key="9">
    <source>
        <dbReference type="EMBL" id="MCG9965425.1"/>
    </source>
</evidence>
<feature type="domain" description="Peptidase M13 C-terminal" evidence="7">
    <location>
        <begin position="508"/>
        <end position="708"/>
    </location>
</feature>
<dbReference type="Pfam" id="PF01431">
    <property type="entry name" value="Peptidase_M13"/>
    <property type="match status" value="1"/>
</dbReference>
<accession>A0ABS9QYJ4</accession>
<keyword evidence="5" id="KW-0862">Zinc</keyword>